<reference evidence="6 7" key="1">
    <citation type="submission" date="2019-03" db="EMBL/GenBank/DDBJ databases">
        <title>Complete Genome Sequence of Allofrancisella frigidaquae Strain SYSU 10HL1970 Isolated from Water-Cooling Systems in China.</title>
        <authorList>
            <person name="Ohrman C."/>
            <person name="Uneklint I."/>
            <person name="Sjodin A."/>
        </authorList>
    </citation>
    <scope>NUCLEOTIDE SEQUENCE [LARGE SCALE GENOMIC DNA]</scope>
    <source>
        <strain evidence="6 7">SYSU 10HL1970</strain>
    </source>
</reference>
<keyword evidence="3 5" id="KW-0472">Membrane</keyword>
<protein>
    <submittedName>
        <fullName evidence="6">Peptidyl-prolyl cis-trans isomerase</fullName>
    </submittedName>
</protein>
<dbReference type="GO" id="GO:0005886">
    <property type="term" value="C:plasma membrane"/>
    <property type="evidence" value="ECO:0007669"/>
    <property type="project" value="UniProtKB-SubCell"/>
</dbReference>
<evidence type="ECO:0000313" key="6">
    <source>
        <dbReference type="EMBL" id="QIV94707.1"/>
    </source>
</evidence>
<name>A0A6M3HUE0_9GAMM</name>
<evidence type="ECO:0000256" key="5">
    <source>
        <dbReference type="SAM" id="Phobius"/>
    </source>
</evidence>
<evidence type="ECO:0000313" key="7">
    <source>
        <dbReference type="Proteomes" id="UP000503320"/>
    </source>
</evidence>
<keyword evidence="7" id="KW-1185">Reference proteome</keyword>
<proteinExistence type="predicted"/>
<dbReference type="InterPro" id="IPR027304">
    <property type="entry name" value="Trigger_fact/SurA_dom_sf"/>
</dbReference>
<evidence type="ECO:0000256" key="3">
    <source>
        <dbReference type="ARBA" id="ARBA00023136"/>
    </source>
</evidence>
<organism evidence="6 7">
    <name type="scientific">Allofrancisella frigidaquae</name>
    <dbReference type="NCBI Taxonomy" id="1085644"/>
    <lineage>
        <taxon>Bacteria</taxon>
        <taxon>Pseudomonadati</taxon>
        <taxon>Pseudomonadota</taxon>
        <taxon>Gammaproteobacteria</taxon>
        <taxon>Thiotrichales</taxon>
        <taxon>Francisellaceae</taxon>
        <taxon>Allofrancisella</taxon>
    </lineage>
</organism>
<sequence>MLQSFNDRLKGPFTWIIIISISFIFVITGMSFFFTNVGASRSYVAKVGDNEISTRQFEQYAQSAKTRIQKQQLLDQLVSQYLVLADSQQHNVQVSKLMLQATIFNNPMFFEKGKFSSDKLKQLANYLGGLGKLEQILSQNIKASIIPQTITDTSFTTEYELKSLSNVYSVNKTIEYIKISPQALKAQVKPSTQSLNAYYEIHKNEYINPAKINISFFVISKDDFKSKASISDSQVKEYYENNKDLFEKFDDNTKATIKKIIQNREALQQYNSFIQDVDDIKFNQLEKKIGKPKVANIIDNNDTDIEGVKNSSFFVNVEKYSSISLSEDKTLIYQVNKQQKAISQSFDKVKDKVTQAYILEKSQTLALEKADKLLSDLNKQQKVQQSFEKAVVSSESKDFSKDFSDFVLLNSNTDYHEYEALDGSIYVYKVIKVQPENSKKATIPNQVEASYKQEELNFYLQRIKQDIPVKINYKNI</sequence>
<evidence type="ECO:0000256" key="1">
    <source>
        <dbReference type="ARBA" id="ARBA00004236"/>
    </source>
</evidence>
<dbReference type="PANTHER" id="PTHR47529:SF1">
    <property type="entry name" value="PERIPLASMIC CHAPERONE PPID"/>
    <property type="match status" value="1"/>
</dbReference>
<dbReference type="EMBL" id="CP038017">
    <property type="protein sequence ID" value="QIV94707.1"/>
    <property type="molecule type" value="Genomic_DNA"/>
</dbReference>
<comment type="subcellular location">
    <subcellularLocation>
        <location evidence="1">Cell membrane</location>
    </subcellularLocation>
</comment>
<dbReference type="Pfam" id="PF13623">
    <property type="entry name" value="SurA_N_2"/>
    <property type="match status" value="1"/>
</dbReference>
<dbReference type="Proteomes" id="UP000503320">
    <property type="component" value="Chromosome"/>
</dbReference>
<dbReference type="AlphaFoldDB" id="A0A6M3HUE0"/>
<dbReference type="SUPFAM" id="SSF109998">
    <property type="entry name" value="Triger factor/SurA peptide-binding domain-like"/>
    <property type="match status" value="1"/>
</dbReference>
<dbReference type="KEGG" id="afri:E3E15_04795"/>
<dbReference type="GO" id="GO:0016853">
    <property type="term" value="F:isomerase activity"/>
    <property type="evidence" value="ECO:0007669"/>
    <property type="project" value="UniProtKB-KW"/>
</dbReference>
<gene>
    <name evidence="6" type="ORF">E3E15_04795</name>
</gene>
<dbReference type="RefSeq" id="WP_172106795.1">
    <property type="nucleotide sequence ID" value="NZ_CP038017.1"/>
</dbReference>
<keyword evidence="5" id="KW-0812">Transmembrane</keyword>
<keyword evidence="5" id="KW-1133">Transmembrane helix</keyword>
<keyword evidence="6" id="KW-0413">Isomerase</keyword>
<feature type="transmembrane region" description="Helical" evidence="5">
    <location>
        <begin position="12"/>
        <end position="34"/>
    </location>
</feature>
<keyword evidence="2" id="KW-1003">Cell membrane</keyword>
<accession>A0A6M3HUE0</accession>
<dbReference type="PANTHER" id="PTHR47529">
    <property type="entry name" value="PEPTIDYL-PROLYL CIS-TRANS ISOMERASE D"/>
    <property type="match status" value="1"/>
</dbReference>
<dbReference type="InterPro" id="IPR052029">
    <property type="entry name" value="PpiD_chaperone"/>
</dbReference>
<keyword evidence="4" id="KW-0143">Chaperone</keyword>
<evidence type="ECO:0000256" key="2">
    <source>
        <dbReference type="ARBA" id="ARBA00022475"/>
    </source>
</evidence>
<evidence type="ECO:0000256" key="4">
    <source>
        <dbReference type="ARBA" id="ARBA00023186"/>
    </source>
</evidence>